<evidence type="ECO:0000313" key="1">
    <source>
        <dbReference type="EMBL" id="EPB81029.1"/>
    </source>
</evidence>
<dbReference type="EMBL" id="KE124224">
    <property type="protein sequence ID" value="EPB81029.1"/>
    <property type="molecule type" value="Genomic_DNA"/>
</dbReference>
<organism evidence="1 2">
    <name type="scientific">Mucor circinelloides f. circinelloides (strain 1006PhL)</name>
    <name type="common">Mucormycosis agent</name>
    <name type="synonym">Calyptromyces circinelloides</name>
    <dbReference type="NCBI Taxonomy" id="1220926"/>
    <lineage>
        <taxon>Eukaryota</taxon>
        <taxon>Fungi</taxon>
        <taxon>Fungi incertae sedis</taxon>
        <taxon>Mucoromycota</taxon>
        <taxon>Mucoromycotina</taxon>
        <taxon>Mucoromycetes</taxon>
        <taxon>Mucorales</taxon>
        <taxon>Mucorineae</taxon>
        <taxon>Mucoraceae</taxon>
        <taxon>Mucor</taxon>
    </lineage>
</organism>
<name>S2IUR4_MUCC1</name>
<accession>S2IUR4</accession>
<dbReference type="VEuPathDB" id="FungiDB:HMPREF1544_12276"/>
<evidence type="ECO:0000313" key="2">
    <source>
        <dbReference type="Proteomes" id="UP000014254"/>
    </source>
</evidence>
<reference evidence="2" key="1">
    <citation type="submission" date="2013-05" db="EMBL/GenBank/DDBJ databases">
        <title>The Genome sequence of Mucor circinelloides f. circinelloides 1006PhL.</title>
        <authorList>
            <consortium name="The Broad Institute Genomics Platform"/>
            <person name="Cuomo C."/>
            <person name="Earl A."/>
            <person name="Findley K."/>
            <person name="Lee S.C."/>
            <person name="Walker B."/>
            <person name="Young S."/>
            <person name="Zeng Q."/>
            <person name="Gargeya S."/>
            <person name="Fitzgerald M."/>
            <person name="Haas B."/>
            <person name="Abouelleil A."/>
            <person name="Allen A.W."/>
            <person name="Alvarado L."/>
            <person name="Arachchi H.M."/>
            <person name="Berlin A.M."/>
            <person name="Chapman S.B."/>
            <person name="Gainer-Dewar J."/>
            <person name="Goldberg J."/>
            <person name="Griggs A."/>
            <person name="Gujja S."/>
            <person name="Hansen M."/>
            <person name="Howarth C."/>
            <person name="Imamovic A."/>
            <person name="Ireland A."/>
            <person name="Larimer J."/>
            <person name="McCowan C."/>
            <person name="Murphy C."/>
            <person name="Pearson M."/>
            <person name="Poon T.W."/>
            <person name="Priest M."/>
            <person name="Roberts A."/>
            <person name="Saif S."/>
            <person name="Shea T."/>
            <person name="Sisk P."/>
            <person name="Sykes S."/>
            <person name="Wortman J."/>
            <person name="Nusbaum C."/>
            <person name="Birren B."/>
        </authorList>
    </citation>
    <scope>NUCLEOTIDE SEQUENCE [LARGE SCALE GENOMIC DNA]</scope>
    <source>
        <strain evidence="2">1006PhL</strain>
    </source>
</reference>
<protein>
    <submittedName>
        <fullName evidence="1">Uncharacterized protein</fullName>
    </submittedName>
</protein>
<gene>
    <name evidence="1" type="ORF">HMPREF1544_12276</name>
</gene>
<dbReference type="InParanoid" id="S2IUR4"/>
<dbReference type="Proteomes" id="UP000014254">
    <property type="component" value="Unassembled WGS sequence"/>
</dbReference>
<sequence>MVSVKLAIKKSTPDGIIDTYCTPCDARLTSRESYKTRLFAIHKLNWRLIQPKLQNVVPNVDDSNFYSSACEKKLVLPCSFNEITCYIPIDTQEDQLGARY</sequence>
<dbReference type="AlphaFoldDB" id="S2IUR4"/>
<proteinExistence type="predicted"/>
<keyword evidence="2" id="KW-1185">Reference proteome</keyword>